<organism evidence="6 7">
    <name type="scientific">Parvularcula marina</name>
    <dbReference type="NCBI Taxonomy" id="2292771"/>
    <lineage>
        <taxon>Bacteria</taxon>
        <taxon>Pseudomonadati</taxon>
        <taxon>Pseudomonadota</taxon>
        <taxon>Alphaproteobacteria</taxon>
        <taxon>Parvularculales</taxon>
        <taxon>Parvularculaceae</taxon>
        <taxon>Parvularcula</taxon>
    </lineage>
</organism>
<dbReference type="InParanoid" id="A0A371RL13"/>
<evidence type="ECO:0000256" key="2">
    <source>
        <dbReference type="ARBA" id="ARBA00022908"/>
    </source>
</evidence>
<keyword evidence="2" id="KW-0229">DNA integration</keyword>
<gene>
    <name evidence="6" type="ORF">DX908_13185</name>
</gene>
<comment type="caution">
    <text evidence="6">The sequence shown here is derived from an EMBL/GenBank/DDBJ whole genome shotgun (WGS) entry which is preliminary data.</text>
</comment>
<comment type="similarity">
    <text evidence="1">Belongs to the 'phage' integrase family.</text>
</comment>
<proteinExistence type="inferred from homology"/>
<dbReference type="AlphaFoldDB" id="A0A371RL13"/>
<dbReference type="InterPro" id="IPR038488">
    <property type="entry name" value="Integrase_DNA-bd_sf"/>
</dbReference>
<dbReference type="EMBL" id="QUQO01000001">
    <property type="protein sequence ID" value="RFB06137.1"/>
    <property type="molecule type" value="Genomic_DNA"/>
</dbReference>
<name>A0A371RL13_9PROT</name>
<dbReference type="GO" id="GO:0015074">
    <property type="term" value="P:DNA integration"/>
    <property type="evidence" value="ECO:0007669"/>
    <property type="project" value="UniProtKB-KW"/>
</dbReference>
<dbReference type="FunCoup" id="A0A371RL13">
    <property type="interactions" value="3"/>
</dbReference>
<dbReference type="InterPro" id="IPR013762">
    <property type="entry name" value="Integrase-like_cat_sf"/>
</dbReference>
<evidence type="ECO:0000313" key="6">
    <source>
        <dbReference type="EMBL" id="RFB06137.1"/>
    </source>
</evidence>
<dbReference type="GO" id="GO:0003677">
    <property type="term" value="F:DNA binding"/>
    <property type="evidence" value="ECO:0007669"/>
    <property type="project" value="UniProtKB-KW"/>
</dbReference>
<sequence>MAVKRITEAVARQAQLGQPQAVWDTELKGFGLVVRKTGKVSLLIQKNIGGRKTRLSLGHWPTLKIEEARRLARVKLAEIESGVVVKEERQGMTLREAAETHIQDMIKDARSSYKGLLPELERYMADWLDRPLSRISAEEVKHRHGQMKDKKATANRVFRIFRAVWNTARPIDDLPECPTRALRWYYVPGKTSRIEDLADWHKMVDGVRNLVVRDWLLFTLGSGLRVSDALSVKLSEVDWEEAVLTRPRPKGGERRAFRIPMSTQLMEILERRRQWGGVWAFPSSRNDGHLTNPKRSMIAAGLPTQTHDMRRTYSSVALTLGVPQPIISILMNHAPQGMTARYQNLTPEELRPWQQKISDALFTRG</sequence>
<dbReference type="Gene3D" id="1.10.443.10">
    <property type="entry name" value="Intergrase catalytic core"/>
    <property type="match status" value="1"/>
</dbReference>
<dbReference type="OrthoDB" id="7615137at2"/>
<evidence type="ECO:0000313" key="7">
    <source>
        <dbReference type="Proteomes" id="UP000264589"/>
    </source>
</evidence>
<dbReference type="Gene3D" id="3.30.160.390">
    <property type="entry name" value="Integrase, DNA-binding domain"/>
    <property type="match status" value="1"/>
</dbReference>
<dbReference type="RefSeq" id="WP_116392770.1">
    <property type="nucleotide sequence ID" value="NZ_QUQO01000001.1"/>
</dbReference>
<dbReference type="Proteomes" id="UP000264589">
    <property type="component" value="Unassembled WGS sequence"/>
</dbReference>
<dbReference type="InterPro" id="IPR010998">
    <property type="entry name" value="Integrase_recombinase_N"/>
</dbReference>
<dbReference type="PANTHER" id="PTHR30629:SF2">
    <property type="entry name" value="PROPHAGE INTEGRASE INTS-RELATED"/>
    <property type="match status" value="1"/>
</dbReference>
<dbReference type="InterPro" id="IPR002104">
    <property type="entry name" value="Integrase_catalytic"/>
</dbReference>
<keyword evidence="7" id="KW-1185">Reference proteome</keyword>
<keyword evidence="3" id="KW-0238">DNA-binding</keyword>
<dbReference type="InterPro" id="IPR050808">
    <property type="entry name" value="Phage_Integrase"/>
</dbReference>
<dbReference type="InterPro" id="IPR025166">
    <property type="entry name" value="Integrase_DNA_bind_dom"/>
</dbReference>
<reference evidence="6 7" key="1">
    <citation type="submission" date="2018-08" db="EMBL/GenBank/DDBJ databases">
        <title>Parvularcula sp. SM1705, isolated from surface water of the South Sea China.</title>
        <authorList>
            <person name="Sun L."/>
        </authorList>
    </citation>
    <scope>NUCLEOTIDE SEQUENCE [LARGE SCALE GENOMIC DNA]</scope>
    <source>
        <strain evidence="6 7">SM1705</strain>
    </source>
</reference>
<evidence type="ECO:0000256" key="4">
    <source>
        <dbReference type="ARBA" id="ARBA00023172"/>
    </source>
</evidence>
<dbReference type="Pfam" id="PF00589">
    <property type="entry name" value="Phage_integrase"/>
    <property type="match status" value="1"/>
</dbReference>
<evidence type="ECO:0000259" key="5">
    <source>
        <dbReference type="PROSITE" id="PS51898"/>
    </source>
</evidence>
<dbReference type="InterPro" id="IPR011010">
    <property type="entry name" value="DNA_brk_join_enz"/>
</dbReference>
<dbReference type="Gene3D" id="1.10.150.130">
    <property type="match status" value="1"/>
</dbReference>
<evidence type="ECO:0000256" key="3">
    <source>
        <dbReference type="ARBA" id="ARBA00023125"/>
    </source>
</evidence>
<accession>A0A371RL13</accession>
<dbReference type="SUPFAM" id="SSF56349">
    <property type="entry name" value="DNA breaking-rejoining enzymes"/>
    <property type="match status" value="1"/>
</dbReference>
<dbReference type="GO" id="GO:0006310">
    <property type="term" value="P:DNA recombination"/>
    <property type="evidence" value="ECO:0007669"/>
    <property type="project" value="UniProtKB-KW"/>
</dbReference>
<evidence type="ECO:0000256" key="1">
    <source>
        <dbReference type="ARBA" id="ARBA00008857"/>
    </source>
</evidence>
<protein>
    <submittedName>
        <fullName evidence="6">DUF4102 domain-containing protein</fullName>
    </submittedName>
</protein>
<dbReference type="PROSITE" id="PS51898">
    <property type="entry name" value="TYR_RECOMBINASE"/>
    <property type="match status" value="1"/>
</dbReference>
<feature type="domain" description="Tyr recombinase" evidence="5">
    <location>
        <begin position="190"/>
        <end position="355"/>
    </location>
</feature>
<dbReference type="PANTHER" id="PTHR30629">
    <property type="entry name" value="PROPHAGE INTEGRASE"/>
    <property type="match status" value="1"/>
</dbReference>
<dbReference type="Pfam" id="PF13356">
    <property type="entry name" value="Arm-DNA-bind_3"/>
    <property type="match status" value="1"/>
</dbReference>
<keyword evidence="4" id="KW-0233">DNA recombination</keyword>